<dbReference type="RefSeq" id="WP_114334059.1">
    <property type="nucleotide sequence ID" value="NZ_QMDL01000002.1"/>
</dbReference>
<dbReference type="EC" id="2.1.2.9" evidence="2"/>
<dbReference type="Gene3D" id="3.40.50.170">
    <property type="entry name" value="Formyl transferase, N-terminal domain"/>
    <property type="match status" value="1"/>
</dbReference>
<dbReference type="InterPro" id="IPR036477">
    <property type="entry name" value="Formyl_transf_N_sf"/>
</dbReference>
<dbReference type="CDD" id="cd08821">
    <property type="entry name" value="FMT_core_like_1"/>
    <property type="match status" value="1"/>
</dbReference>
<evidence type="ECO:0000259" key="1">
    <source>
        <dbReference type="Pfam" id="PF21553"/>
    </source>
</evidence>
<dbReference type="AlphaFoldDB" id="A0A3M2RG50"/>
<sequence length="227" mass="25970">MNTNTYILATSKPWHHSQAADLLPGKERYVWANNPAELEEIIGKGQNIRYIFFLHWNWLVPEQVWKNYECICFHMTDVPYGRGGSPLQNLIVRGHTSTKLTALRMVEEMDAGPVYTKKDMSLSGTAAEIYKRAGELSFDIIRWMIETQPKPTPQQGTPTIFKRRKPAQSELPIDGSIHDLYDHIRMLDAPTYPPAFITCGEFVIEFSDAEVGEKELKASVRITKKSR</sequence>
<proteinExistence type="predicted"/>
<organism evidence="2 3">
    <name type="scientific">Marinobacter litoralis</name>
    <dbReference type="NCBI Taxonomy" id="187981"/>
    <lineage>
        <taxon>Bacteria</taxon>
        <taxon>Pseudomonadati</taxon>
        <taxon>Pseudomonadota</taxon>
        <taxon>Gammaproteobacteria</taxon>
        <taxon>Pseudomonadales</taxon>
        <taxon>Marinobacteraceae</taxon>
        <taxon>Marinobacter</taxon>
    </lineage>
</organism>
<dbReference type="EMBL" id="QMDL01000002">
    <property type="protein sequence ID" value="RMJ03935.1"/>
    <property type="molecule type" value="Genomic_DNA"/>
</dbReference>
<name>A0A3M2RG50_9GAMM</name>
<dbReference type="Pfam" id="PF21553">
    <property type="entry name" value="Formyl_trans_C_2"/>
    <property type="match status" value="1"/>
</dbReference>
<dbReference type="InterPro" id="IPR049355">
    <property type="entry name" value="Formyl_trans-like_C"/>
</dbReference>
<dbReference type="GO" id="GO:0004479">
    <property type="term" value="F:methionyl-tRNA formyltransferase activity"/>
    <property type="evidence" value="ECO:0007669"/>
    <property type="project" value="UniProtKB-EC"/>
</dbReference>
<reference evidence="2 3" key="1">
    <citation type="submission" date="2018-08" db="EMBL/GenBank/DDBJ databases">
        <title>Whole Genome Sequence of the Moderate Halophilic Marine Bacterium Marinobacter litoralis Sw-45.</title>
        <authorList>
            <person name="Musa H."/>
        </authorList>
    </citation>
    <scope>NUCLEOTIDE SEQUENCE [LARGE SCALE GENOMIC DNA]</scope>
    <source>
        <strain evidence="2 3">Sw-45</strain>
    </source>
</reference>
<keyword evidence="2" id="KW-0808">Transferase</keyword>
<dbReference type="Gene3D" id="3.10.25.20">
    <property type="match status" value="1"/>
</dbReference>
<keyword evidence="3" id="KW-1185">Reference proteome</keyword>
<evidence type="ECO:0000313" key="2">
    <source>
        <dbReference type="EMBL" id="RMJ03935.1"/>
    </source>
</evidence>
<feature type="domain" description="Methionyl-tRNA formyltransferase-like C-terminal" evidence="1">
    <location>
        <begin position="166"/>
        <end position="223"/>
    </location>
</feature>
<evidence type="ECO:0000313" key="3">
    <source>
        <dbReference type="Proteomes" id="UP000265903"/>
    </source>
</evidence>
<dbReference type="Proteomes" id="UP000265903">
    <property type="component" value="Unassembled WGS sequence"/>
</dbReference>
<dbReference type="InterPro" id="IPR011034">
    <property type="entry name" value="Formyl_transferase-like_C_sf"/>
</dbReference>
<comment type="caution">
    <text evidence="2">The sequence shown here is derived from an EMBL/GenBank/DDBJ whole genome shotgun (WGS) entry which is preliminary data.</text>
</comment>
<accession>A0A3M2RG50</accession>
<dbReference type="OrthoDB" id="9802815at2"/>
<dbReference type="SUPFAM" id="SSF53328">
    <property type="entry name" value="Formyltransferase"/>
    <property type="match status" value="1"/>
</dbReference>
<protein>
    <submittedName>
        <fullName evidence="2">Methionyl-tRNA formyltransferase</fullName>
        <ecNumber evidence="2">2.1.2.9</ecNumber>
    </submittedName>
</protein>
<gene>
    <name evidence="2" type="primary">fmt_1</name>
    <name evidence="2" type="ORF">DOQ08_01255</name>
</gene>
<dbReference type="SUPFAM" id="SSF50486">
    <property type="entry name" value="FMT C-terminal domain-like"/>
    <property type="match status" value="1"/>
</dbReference>